<accession>A0ABU8QUE9</accession>
<evidence type="ECO:0008006" key="4">
    <source>
        <dbReference type="Google" id="ProtNLM"/>
    </source>
</evidence>
<feature type="chain" id="PRO_5046906594" description="Lipoprotein" evidence="1">
    <location>
        <begin position="29"/>
        <end position="201"/>
    </location>
</feature>
<name>A0ABU8QUE9_9PSED</name>
<evidence type="ECO:0000313" key="2">
    <source>
        <dbReference type="EMBL" id="MEJ5864291.1"/>
    </source>
</evidence>
<evidence type="ECO:0000313" key="3">
    <source>
        <dbReference type="Proteomes" id="UP001380290"/>
    </source>
</evidence>
<feature type="signal peptide" evidence="1">
    <location>
        <begin position="1"/>
        <end position="28"/>
    </location>
</feature>
<keyword evidence="3" id="KW-1185">Reference proteome</keyword>
<dbReference type="RefSeq" id="WP_339599606.1">
    <property type="nucleotide sequence ID" value="NZ_JBBHLC010000035.1"/>
</dbReference>
<gene>
    <name evidence="2" type="ORF">V7S98_13760</name>
</gene>
<proteinExistence type="predicted"/>
<dbReference type="EMBL" id="JBBHLC010000035">
    <property type="protein sequence ID" value="MEJ5864291.1"/>
    <property type="molecule type" value="Genomic_DNA"/>
</dbReference>
<keyword evidence="1" id="KW-0732">Signal</keyword>
<evidence type="ECO:0000256" key="1">
    <source>
        <dbReference type="SAM" id="SignalP"/>
    </source>
</evidence>
<comment type="caution">
    <text evidence="2">The sequence shown here is derived from an EMBL/GenBank/DDBJ whole genome shotgun (WGS) entry which is preliminary data.</text>
</comment>
<protein>
    <recommendedName>
        <fullName evidence="4">Lipoprotein</fullName>
    </recommendedName>
</protein>
<organism evidence="2 3">
    <name type="scientific">Pseudomonas farsensis</name>
    <dbReference type="NCBI Taxonomy" id="2745492"/>
    <lineage>
        <taxon>Bacteria</taxon>
        <taxon>Pseudomonadati</taxon>
        <taxon>Pseudomonadota</taxon>
        <taxon>Gammaproteobacteria</taxon>
        <taxon>Pseudomonadales</taxon>
        <taxon>Pseudomonadaceae</taxon>
        <taxon>Pseudomonas</taxon>
    </lineage>
</organism>
<sequence>MLRRTLPAILTLLLALLAVGCSNSPQNAEAIPQLGPRLPLSEARQAWIARILAQDPLYTQTSQPAPRQSNAQIVAKHRAERSLDLPDAYWATWKDNLDAFNADAAQHKEAQRQRYISTFIDQLNRADDLTLERLAEAPGDLDPASSRAWKNRLIERYSRYIIDSELDRPIIDAHLQRMALMDRHYGVCAKDPDCWDRAPQP</sequence>
<reference evidence="2 3" key="1">
    <citation type="submission" date="2024-02" db="EMBL/GenBank/DDBJ databases">
        <title>Identification of pathogenicity and growth-promoting function of Pseudomonas putida variant.</title>
        <authorList>
            <person name="Sun J."/>
        </authorList>
    </citation>
    <scope>NUCLEOTIDE SEQUENCE [LARGE SCALE GENOMIC DNA]</scope>
    <source>
        <strain evidence="2 3">A03</strain>
    </source>
</reference>
<dbReference type="Proteomes" id="UP001380290">
    <property type="component" value="Unassembled WGS sequence"/>
</dbReference>
<dbReference type="PROSITE" id="PS51257">
    <property type="entry name" value="PROKAR_LIPOPROTEIN"/>
    <property type="match status" value="1"/>
</dbReference>